<gene>
    <name evidence="2" type="ORF">Taro_000424</name>
</gene>
<organism evidence="2 3">
    <name type="scientific">Colocasia esculenta</name>
    <name type="common">Wild taro</name>
    <name type="synonym">Arum esculentum</name>
    <dbReference type="NCBI Taxonomy" id="4460"/>
    <lineage>
        <taxon>Eukaryota</taxon>
        <taxon>Viridiplantae</taxon>
        <taxon>Streptophyta</taxon>
        <taxon>Embryophyta</taxon>
        <taxon>Tracheophyta</taxon>
        <taxon>Spermatophyta</taxon>
        <taxon>Magnoliopsida</taxon>
        <taxon>Liliopsida</taxon>
        <taxon>Araceae</taxon>
        <taxon>Aroideae</taxon>
        <taxon>Colocasieae</taxon>
        <taxon>Colocasia</taxon>
    </lineage>
</organism>
<dbReference type="EMBL" id="NMUH01000008">
    <property type="protein sequence ID" value="MQL68153.1"/>
    <property type="molecule type" value="Genomic_DNA"/>
</dbReference>
<dbReference type="AlphaFoldDB" id="A0A843TF56"/>
<feature type="compositionally biased region" description="Basic residues" evidence="1">
    <location>
        <begin position="25"/>
        <end position="37"/>
    </location>
</feature>
<feature type="compositionally biased region" description="Low complexity" evidence="1">
    <location>
        <begin position="73"/>
        <end position="84"/>
    </location>
</feature>
<feature type="region of interest" description="Disordered" evidence="1">
    <location>
        <begin position="15"/>
        <end position="47"/>
    </location>
</feature>
<evidence type="ECO:0000256" key="1">
    <source>
        <dbReference type="SAM" id="MobiDB-lite"/>
    </source>
</evidence>
<name>A0A843TF56_COLES</name>
<dbReference type="Proteomes" id="UP000652761">
    <property type="component" value="Unassembled WGS sequence"/>
</dbReference>
<evidence type="ECO:0000313" key="2">
    <source>
        <dbReference type="EMBL" id="MQL68153.1"/>
    </source>
</evidence>
<protein>
    <submittedName>
        <fullName evidence="2">Uncharacterized protein</fullName>
    </submittedName>
</protein>
<feature type="non-terminal residue" evidence="2">
    <location>
        <position position="1"/>
    </location>
</feature>
<comment type="caution">
    <text evidence="2">The sequence shown here is derived from an EMBL/GenBank/DDBJ whole genome shotgun (WGS) entry which is preliminary data.</text>
</comment>
<feature type="non-terminal residue" evidence="2">
    <location>
        <position position="130"/>
    </location>
</feature>
<evidence type="ECO:0000313" key="3">
    <source>
        <dbReference type="Proteomes" id="UP000652761"/>
    </source>
</evidence>
<feature type="region of interest" description="Disordered" evidence="1">
    <location>
        <begin position="59"/>
        <end position="84"/>
    </location>
</feature>
<accession>A0A843TF56</accession>
<keyword evidence="3" id="KW-1185">Reference proteome</keyword>
<sequence length="130" mass="14467">AENDDAVVLPYVYPPHFPHEFAQPRRPRTPPRQHPRRPAVSPPRSRLMDPVATKFAKLSLGDPGASSSSRHSVPPTTVPGTNPVLQRLSRINMPSSLPSPSSQHLPALARDLIFKQRSHGDDKTRLWTSF</sequence>
<reference evidence="2" key="1">
    <citation type="submission" date="2017-07" db="EMBL/GenBank/DDBJ databases">
        <title>Taro Niue Genome Assembly and Annotation.</title>
        <authorList>
            <person name="Atibalentja N."/>
            <person name="Keating K."/>
            <person name="Fields C.J."/>
        </authorList>
    </citation>
    <scope>NUCLEOTIDE SEQUENCE</scope>
    <source>
        <strain evidence="2">Niue_2</strain>
        <tissue evidence="2">Leaf</tissue>
    </source>
</reference>
<proteinExistence type="predicted"/>